<dbReference type="Gene3D" id="1.20.1600.10">
    <property type="entry name" value="Outer membrane efflux proteins (OEP)"/>
    <property type="match status" value="1"/>
</dbReference>
<reference evidence="8" key="1">
    <citation type="submission" date="2020-05" db="EMBL/GenBank/DDBJ databases">
        <title>Frigoriglobus tundricola gen. nov., sp. nov., a psychrotolerant cellulolytic planctomycete of the family Gemmataceae with two divergent copies of 16S rRNA gene.</title>
        <authorList>
            <person name="Kulichevskaya I.S."/>
            <person name="Ivanova A.A."/>
            <person name="Naumoff D.G."/>
            <person name="Beletsky A.V."/>
            <person name="Rijpstra W.I.C."/>
            <person name="Sinninghe Damste J.S."/>
            <person name="Mardanov A.V."/>
            <person name="Ravin N.V."/>
            <person name="Dedysh S.N."/>
        </authorList>
    </citation>
    <scope>NUCLEOTIDE SEQUENCE [LARGE SCALE GENOMIC DNA]</scope>
    <source>
        <strain evidence="8">PL17</strain>
    </source>
</reference>
<dbReference type="PANTHER" id="PTHR30026:SF20">
    <property type="entry name" value="OUTER MEMBRANE PROTEIN TOLC"/>
    <property type="match status" value="1"/>
</dbReference>
<evidence type="ECO:0000256" key="4">
    <source>
        <dbReference type="ARBA" id="ARBA00023136"/>
    </source>
</evidence>
<proteinExistence type="predicted"/>
<evidence type="ECO:0008006" key="9">
    <source>
        <dbReference type="Google" id="ProtNLM"/>
    </source>
</evidence>
<keyword evidence="5" id="KW-0998">Cell outer membrane</keyword>
<dbReference type="Proteomes" id="UP000503447">
    <property type="component" value="Chromosome"/>
</dbReference>
<organism evidence="7 8">
    <name type="scientific">Frigoriglobus tundricola</name>
    <dbReference type="NCBI Taxonomy" id="2774151"/>
    <lineage>
        <taxon>Bacteria</taxon>
        <taxon>Pseudomonadati</taxon>
        <taxon>Planctomycetota</taxon>
        <taxon>Planctomycetia</taxon>
        <taxon>Gemmatales</taxon>
        <taxon>Gemmataceae</taxon>
        <taxon>Frigoriglobus</taxon>
    </lineage>
</organism>
<dbReference type="GO" id="GO:0009279">
    <property type="term" value="C:cell outer membrane"/>
    <property type="evidence" value="ECO:0007669"/>
    <property type="project" value="UniProtKB-SubCell"/>
</dbReference>
<dbReference type="GO" id="GO:0015562">
    <property type="term" value="F:efflux transmembrane transporter activity"/>
    <property type="evidence" value="ECO:0007669"/>
    <property type="project" value="InterPro"/>
</dbReference>
<keyword evidence="3" id="KW-0812">Transmembrane</keyword>
<evidence type="ECO:0000256" key="5">
    <source>
        <dbReference type="ARBA" id="ARBA00023237"/>
    </source>
</evidence>
<dbReference type="EMBL" id="CP053452">
    <property type="protein sequence ID" value="QJW96457.1"/>
    <property type="molecule type" value="Genomic_DNA"/>
</dbReference>
<keyword evidence="2" id="KW-1134">Transmembrane beta strand</keyword>
<comment type="subcellular location">
    <subcellularLocation>
        <location evidence="1">Cell outer membrane</location>
    </subcellularLocation>
</comment>
<gene>
    <name evidence="7" type="ORF">FTUN_4014</name>
</gene>
<sequence length="583" mass="61137">MPPLPAALAAGKSPLEAPAPPAESSDAPLAINLATAMRLGGNARPLDVQIAGRQVMAAAAAYDRARLLWVPNLVLGVDYFGHAGEQQNFAGDLPISNRSTLMAGLGPNVVFAFSDAVYAPLAARQDLRARQALQQASANDSVLAVAEAYFAVQQARGDLAGALAAEARAEELVRRTAQLAKGLAPPAEENRARTELGRRKQAVASARERWRTASAELARLLRLDPAAVVEPAEPPSLPVTVIDPHLGVDDLIPVALGARPELAGNQALVQATLARLKQEKIRPLVPSLAVRSASTNPSGSLGYGVFGGGTNALKDFGSRLDIDVQLLWEFQALGFGNKARVAERRAEYEAATLDLFRTQDRIAAEVVTRVAEVRSAARRLNDAEPALKEAIELVQKNVEGLGQTRRIGDALTLVIRPQEAVAALQAFAQANTDFFAAVADYNRAQFRLYRALGHPAQCLAGTVADAPRGPAPVPAPPPEKAAPAQPVPLPVVPPVKGEPPVLSAVPVVTPAGGLPLGPLAPPMPRPKPPPPPPEPVWTPVAGSAPRTPTVTEEPPSSRPPTVTVEPSSAAPLRPPIVVPDPPK</sequence>
<protein>
    <recommendedName>
        <fullName evidence="9">Outer membrane efflux protein</fullName>
    </recommendedName>
</protein>
<name>A0A6M5YQX0_9BACT</name>
<dbReference type="AlphaFoldDB" id="A0A6M5YQX0"/>
<evidence type="ECO:0000256" key="3">
    <source>
        <dbReference type="ARBA" id="ARBA00022692"/>
    </source>
</evidence>
<feature type="compositionally biased region" description="Pro residues" evidence="6">
    <location>
        <begin position="572"/>
        <end position="583"/>
    </location>
</feature>
<dbReference type="PANTHER" id="PTHR30026">
    <property type="entry name" value="OUTER MEMBRANE PROTEIN TOLC"/>
    <property type="match status" value="1"/>
</dbReference>
<dbReference type="SUPFAM" id="SSF56954">
    <property type="entry name" value="Outer membrane efflux proteins (OEP)"/>
    <property type="match status" value="1"/>
</dbReference>
<keyword evidence="8" id="KW-1185">Reference proteome</keyword>
<dbReference type="GO" id="GO:1990281">
    <property type="term" value="C:efflux pump complex"/>
    <property type="evidence" value="ECO:0007669"/>
    <property type="project" value="TreeGrafter"/>
</dbReference>
<dbReference type="KEGG" id="ftj:FTUN_4014"/>
<feature type="region of interest" description="Disordered" evidence="6">
    <location>
        <begin position="518"/>
        <end position="583"/>
    </location>
</feature>
<evidence type="ECO:0000313" key="8">
    <source>
        <dbReference type="Proteomes" id="UP000503447"/>
    </source>
</evidence>
<feature type="compositionally biased region" description="Pro residues" evidence="6">
    <location>
        <begin position="518"/>
        <end position="536"/>
    </location>
</feature>
<evidence type="ECO:0000256" key="6">
    <source>
        <dbReference type="SAM" id="MobiDB-lite"/>
    </source>
</evidence>
<evidence type="ECO:0000256" key="2">
    <source>
        <dbReference type="ARBA" id="ARBA00022452"/>
    </source>
</evidence>
<evidence type="ECO:0000313" key="7">
    <source>
        <dbReference type="EMBL" id="QJW96457.1"/>
    </source>
</evidence>
<dbReference type="InterPro" id="IPR051906">
    <property type="entry name" value="TolC-like"/>
</dbReference>
<keyword evidence="4" id="KW-0472">Membrane</keyword>
<feature type="region of interest" description="Disordered" evidence="6">
    <location>
        <begin position="1"/>
        <end position="23"/>
    </location>
</feature>
<accession>A0A6M5YQX0</accession>
<evidence type="ECO:0000256" key="1">
    <source>
        <dbReference type="ARBA" id="ARBA00004442"/>
    </source>
</evidence>
<dbReference type="GO" id="GO:0015288">
    <property type="term" value="F:porin activity"/>
    <property type="evidence" value="ECO:0007669"/>
    <property type="project" value="TreeGrafter"/>
</dbReference>